<evidence type="ECO:0000256" key="2">
    <source>
        <dbReference type="ARBA" id="ARBA00022723"/>
    </source>
</evidence>
<evidence type="ECO:0000256" key="6">
    <source>
        <dbReference type="SAM" id="MobiDB-lite"/>
    </source>
</evidence>
<evidence type="ECO:0000256" key="5">
    <source>
        <dbReference type="ARBA" id="ARBA00024029"/>
    </source>
</evidence>
<keyword evidence="8" id="KW-1185">Reference proteome</keyword>
<comment type="cofactor">
    <cofactor evidence="1">
        <name>Zn(2+)</name>
        <dbReference type="ChEBI" id="CHEBI:29105"/>
    </cofactor>
</comment>
<dbReference type="EMBL" id="JACIBS010000001">
    <property type="protein sequence ID" value="MBB3661569.1"/>
    <property type="molecule type" value="Genomic_DNA"/>
</dbReference>
<evidence type="ECO:0000313" key="7">
    <source>
        <dbReference type="EMBL" id="MBB3661569.1"/>
    </source>
</evidence>
<dbReference type="Pfam" id="PF02633">
    <property type="entry name" value="Creatininase"/>
    <property type="match status" value="1"/>
</dbReference>
<comment type="similarity">
    <text evidence="5">Belongs to the creatininase superfamily.</text>
</comment>
<feature type="compositionally biased region" description="Basic and acidic residues" evidence="6">
    <location>
        <begin position="14"/>
        <end position="23"/>
    </location>
</feature>
<feature type="region of interest" description="Disordered" evidence="6">
    <location>
        <begin position="1"/>
        <end position="26"/>
    </location>
</feature>
<dbReference type="GO" id="GO:0009231">
    <property type="term" value="P:riboflavin biosynthetic process"/>
    <property type="evidence" value="ECO:0007669"/>
    <property type="project" value="TreeGrafter"/>
</dbReference>
<protein>
    <submittedName>
        <fullName evidence="7">Creatinine amidohydrolase</fullName>
        <ecNumber evidence="7">3.5.2.10</ecNumber>
    </submittedName>
</protein>
<dbReference type="EC" id="3.5.2.10" evidence="7"/>
<dbReference type="PANTHER" id="PTHR35005:SF1">
    <property type="entry name" value="2-AMINO-5-FORMYLAMINO-6-RIBOSYLAMINOPYRIMIDIN-4(3H)-ONE 5'-MONOPHOSPHATE DEFORMYLASE"/>
    <property type="match status" value="1"/>
</dbReference>
<dbReference type="NCBIfam" id="TIGR03964">
    <property type="entry name" value="mycofact_creat"/>
    <property type="match status" value="1"/>
</dbReference>
<gene>
    <name evidence="7" type="ORF">FB384_000473</name>
</gene>
<sequence length="246" mass="24885">MTDSGSGSGSGSGSRHDPDHDAGAELGRSAWPEVGESVLAVPLGATEQHGPHLPLDTDTTIAADLARRLAARVPDVVVAPAVPYGASGEHAGFPGTLSIGTPALEHLLVELGRSADGFRGVVFVNGHGGNTEALRAAVRLLREEGRHVLAWAPSGPADDSHAGRTETSAMLHLRPDDVRLHVAAAGATAPLPELLDALREGGVGAVSANGVLGDPAGASAADGLRLLEAWADHLASAVRTWSGHGS</sequence>
<dbReference type="InterPro" id="IPR003785">
    <property type="entry name" value="Creatininase/forma_Hydrolase"/>
</dbReference>
<proteinExistence type="inferred from homology"/>
<dbReference type="PANTHER" id="PTHR35005">
    <property type="entry name" value="3-DEHYDRO-SCYLLO-INOSOSE HYDROLASE"/>
    <property type="match status" value="1"/>
</dbReference>
<evidence type="ECO:0000256" key="4">
    <source>
        <dbReference type="ARBA" id="ARBA00022833"/>
    </source>
</evidence>
<keyword evidence="2" id="KW-0479">Metal-binding</keyword>
<evidence type="ECO:0000313" key="8">
    <source>
        <dbReference type="Proteomes" id="UP000564573"/>
    </source>
</evidence>
<dbReference type="GO" id="GO:0047789">
    <property type="term" value="F:creatininase activity"/>
    <property type="evidence" value="ECO:0007669"/>
    <property type="project" value="UniProtKB-EC"/>
</dbReference>
<keyword evidence="3 7" id="KW-0378">Hydrolase</keyword>
<dbReference type="InterPro" id="IPR023871">
    <property type="entry name" value="MftE"/>
</dbReference>
<keyword evidence="4" id="KW-0862">Zinc</keyword>
<dbReference type="AlphaFoldDB" id="A0A839XII8"/>
<organism evidence="7 8">
    <name type="scientific">Prauserella sediminis</name>
    <dbReference type="NCBI Taxonomy" id="577680"/>
    <lineage>
        <taxon>Bacteria</taxon>
        <taxon>Bacillati</taxon>
        <taxon>Actinomycetota</taxon>
        <taxon>Actinomycetes</taxon>
        <taxon>Pseudonocardiales</taxon>
        <taxon>Pseudonocardiaceae</taxon>
        <taxon>Prauserella</taxon>
        <taxon>Prauserella salsuginis group</taxon>
    </lineage>
</organism>
<dbReference type="SUPFAM" id="SSF102215">
    <property type="entry name" value="Creatininase"/>
    <property type="match status" value="1"/>
</dbReference>
<dbReference type="InterPro" id="IPR024087">
    <property type="entry name" value="Creatininase-like_sf"/>
</dbReference>
<name>A0A839XII8_9PSEU</name>
<dbReference type="GO" id="GO:0046872">
    <property type="term" value="F:metal ion binding"/>
    <property type="evidence" value="ECO:0007669"/>
    <property type="project" value="UniProtKB-KW"/>
</dbReference>
<evidence type="ECO:0000256" key="3">
    <source>
        <dbReference type="ARBA" id="ARBA00022801"/>
    </source>
</evidence>
<accession>A0A839XII8</accession>
<dbReference type="Proteomes" id="UP000564573">
    <property type="component" value="Unassembled WGS sequence"/>
</dbReference>
<evidence type="ECO:0000256" key="1">
    <source>
        <dbReference type="ARBA" id="ARBA00001947"/>
    </source>
</evidence>
<reference evidence="7 8" key="1">
    <citation type="submission" date="2020-08" db="EMBL/GenBank/DDBJ databases">
        <title>Sequencing the genomes of 1000 actinobacteria strains.</title>
        <authorList>
            <person name="Klenk H.-P."/>
        </authorList>
    </citation>
    <scope>NUCLEOTIDE SEQUENCE [LARGE SCALE GENOMIC DNA]</scope>
    <source>
        <strain evidence="7 8">DSM 45267</strain>
    </source>
</reference>
<dbReference type="GO" id="GO:0016811">
    <property type="term" value="F:hydrolase activity, acting on carbon-nitrogen (but not peptide) bonds, in linear amides"/>
    <property type="evidence" value="ECO:0007669"/>
    <property type="project" value="TreeGrafter"/>
</dbReference>
<feature type="compositionally biased region" description="Gly residues" evidence="6">
    <location>
        <begin position="1"/>
        <end position="12"/>
    </location>
</feature>
<comment type="caution">
    <text evidence="7">The sequence shown here is derived from an EMBL/GenBank/DDBJ whole genome shotgun (WGS) entry which is preliminary data.</text>
</comment>
<dbReference type="Gene3D" id="3.40.50.10310">
    <property type="entry name" value="Creatininase"/>
    <property type="match status" value="1"/>
</dbReference>